<evidence type="ECO:0000313" key="3">
    <source>
        <dbReference type="Proteomes" id="UP000433928"/>
    </source>
</evidence>
<name>A0A6A2GED7_BACUN</name>
<dbReference type="EMBL" id="WCTY01000021">
    <property type="protein sequence ID" value="KAB4183105.1"/>
    <property type="molecule type" value="Genomic_DNA"/>
</dbReference>
<evidence type="ECO:0000313" key="2">
    <source>
        <dbReference type="EMBL" id="KAB4183105.1"/>
    </source>
</evidence>
<gene>
    <name evidence="2" type="ORF">GAQ44_12100</name>
    <name evidence="1" type="ORF">GAQ59_13240</name>
</gene>
<sequence>MKHCSSIDTDDILFKIVSEAVTSGKVVINGGVFTQGERPDDSEAEDIVINTITVTHDKPQTGTSNVNIYANDLKLRIKGKEQRKADRERLRTIGDALVAYLDAQNIADLEYWIESDIVIKELEVNQHYRNIRISWNIH</sequence>
<dbReference type="RefSeq" id="WP_151853642.1">
    <property type="nucleotide sequence ID" value="NZ_WCTY01000021.1"/>
</dbReference>
<organism evidence="1 3">
    <name type="scientific">Bacteroides uniformis</name>
    <dbReference type="NCBI Taxonomy" id="820"/>
    <lineage>
        <taxon>Bacteria</taxon>
        <taxon>Pseudomonadati</taxon>
        <taxon>Bacteroidota</taxon>
        <taxon>Bacteroidia</taxon>
        <taxon>Bacteroidales</taxon>
        <taxon>Bacteroidaceae</taxon>
        <taxon>Bacteroides</taxon>
    </lineage>
</organism>
<accession>A0A6A2GED7</accession>
<dbReference type="EMBL" id="WCUG01000010">
    <property type="protein sequence ID" value="KAB4169009.1"/>
    <property type="molecule type" value="Genomic_DNA"/>
</dbReference>
<evidence type="ECO:0000313" key="1">
    <source>
        <dbReference type="EMBL" id="KAB4169009.1"/>
    </source>
</evidence>
<comment type="caution">
    <text evidence="1">The sequence shown here is derived from an EMBL/GenBank/DDBJ whole genome shotgun (WGS) entry which is preliminary data.</text>
</comment>
<evidence type="ECO:0000313" key="4">
    <source>
        <dbReference type="Proteomes" id="UP000487221"/>
    </source>
</evidence>
<reference evidence="3 4" key="1">
    <citation type="journal article" date="2019" name="Nat. Med.">
        <title>A library of human gut bacterial isolates paired with longitudinal multiomics data enables mechanistic microbiome research.</title>
        <authorList>
            <person name="Poyet M."/>
            <person name="Groussin M."/>
            <person name="Gibbons S.M."/>
            <person name="Avila-Pacheco J."/>
            <person name="Jiang X."/>
            <person name="Kearney S.M."/>
            <person name="Perrotta A.R."/>
            <person name="Berdy B."/>
            <person name="Zhao S."/>
            <person name="Lieberman T.D."/>
            <person name="Swanson P.K."/>
            <person name="Smith M."/>
            <person name="Roesemann S."/>
            <person name="Alexander J.E."/>
            <person name="Rich S.A."/>
            <person name="Livny J."/>
            <person name="Vlamakis H."/>
            <person name="Clish C."/>
            <person name="Bullock K."/>
            <person name="Deik A."/>
            <person name="Scott J."/>
            <person name="Pierce K.A."/>
            <person name="Xavier R.J."/>
            <person name="Alm E.J."/>
        </authorList>
    </citation>
    <scope>NUCLEOTIDE SEQUENCE [LARGE SCALE GENOMIC DNA]</scope>
    <source>
        <strain evidence="2 4">BIOML-A19</strain>
        <strain evidence="1 3">BIOML-A27</strain>
    </source>
</reference>
<dbReference type="AlphaFoldDB" id="A0A6A2GED7"/>
<proteinExistence type="predicted"/>
<dbReference type="Proteomes" id="UP000433928">
    <property type="component" value="Unassembled WGS sequence"/>
</dbReference>
<dbReference type="Proteomes" id="UP000487221">
    <property type="component" value="Unassembled WGS sequence"/>
</dbReference>
<protein>
    <submittedName>
        <fullName evidence="1">Uncharacterized protein</fullName>
    </submittedName>
</protein>